<sequence length="252" mass="28534">MNFFTSFAIIFTLLSQAPHLPPPPNSPADTGNEIKAEKQSEPIPLPENVFPKDDKKLDEAMVSTPVTERDIDIEASKKTVDYFIARPYLASRMMGELFGGPLELLKDDETGQWEATMKRGGFYTIKKLWSKKDKHIIVFEYFYRVTGAIGLKFSGEGAVILRTRKSDDSESAVMDYDIYVISGDLPLDKMAQALSMHRKWVRGDLMAVMESFTELCEAVAEEAEDVAEEMADEDEVFTKTEIDNFKIMFNVK</sequence>
<name>A0A3B1BD94_9ZZZZ</name>
<reference evidence="2" key="1">
    <citation type="submission" date="2018-06" db="EMBL/GenBank/DDBJ databases">
        <authorList>
            <person name="Zhirakovskaya E."/>
        </authorList>
    </citation>
    <scope>NUCLEOTIDE SEQUENCE</scope>
</reference>
<gene>
    <name evidence="2" type="ORF">MNBD_NITROSPINAE02-77</name>
</gene>
<evidence type="ECO:0000256" key="1">
    <source>
        <dbReference type="SAM" id="MobiDB-lite"/>
    </source>
</evidence>
<dbReference type="AlphaFoldDB" id="A0A3B1BD94"/>
<organism evidence="2">
    <name type="scientific">hydrothermal vent metagenome</name>
    <dbReference type="NCBI Taxonomy" id="652676"/>
    <lineage>
        <taxon>unclassified sequences</taxon>
        <taxon>metagenomes</taxon>
        <taxon>ecological metagenomes</taxon>
    </lineage>
</organism>
<protein>
    <submittedName>
        <fullName evidence="2">Uncharacterized protein</fullName>
    </submittedName>
</protein>
<accession>A0A3B1BD94</accession>
<dbReference type="EMBL" id="UOGE01000003">
    <property type="protein sequence ID" value="VAX16079.1"/>
    <property type="molecule type" value="Genomic_DNA"/>
</dbReference>
<proteinExistence type="predicted"/>
<feature type="region of interest" description="Disordered" evidence="1">
    <location>
        <begin position="19"/>
        <end position="48"/>
    </location>
</feature>
<evidence type="ECO:0000313" key="2">
    <source>
        <dbReference type="EMBL" id="VAX16079.1"/>
    </source>
</evidence>